<evidence type="ECO:0000313" key="3">
    <source>
        <dbReference type="Proteomes" id="UP000431922"/>
    </source>
</evidence>
<dbReference type="AlphaFoldDB" id="A0A845B1K2"/>
<keyword evidence="1" id="KW-0732">Signal</keyword>
<name>A0A845B1K2_9SPHN</name>
<reference evidence="2 3" key="1">
    <citation type="submission" date="2019-12" db="EMBL/GenBank/DDBJ databases">
        <title>Genomic-based taxomic classification of the family Erythrobacteraceae.</title>
        <authorList>
            <person name="Xu L."/>
        </authorList>
    </citation>
    <scope>NUCLEOTIDE SEQUENCE [LARGE SCALE GENOMIC DNA]</scope>
    <source>
        <strain evidence="2 3">KCTC 42453</strain>
    </source>
</reference>
<evidence type="ECO:0008006" key="4">
    <source>
        <dbReference type="Google" id="ProtNLM"/>
    </source>
</evidence>
<keyword evidence="3" id="KW-1185">Reference proteome</keyword>
<dbReference type="PROSITE" id="PS51257">
    <property type="entry name" value="PROKAR_LIPOPROTEIN"/>
    <property type="match status" value="1"/>
</dbReference>
<sequence>MNKPNPILAPTSHTRATLLPLLFAATLAGCVGAASPAPTPPTLAPQEAFFEALASHCGKAYEGAMVSDQAADADMRGRPMVMHVRECSDTRIAVPFHVGNADGSWDRSRTWLVTRTDTGLRLKHDHRHEDGTADAVTFYGGDTAAPGTAQAQEFPVDGESIAMFRANDLTASVTNVWRVEVDPAGTADGRYAYQLQREGRLFRVEFDLTRPVPAPPAPWGHE</sequence>
<accession>A0A845B1K2</accession>
<evidence type="ECO:0000256" key="1">
    <source>
        <dbReference type="SAM" id="SignalP"/>
    </source>
</evidence>
<evidence type="ECO:0000313" key="2">
    <source>
        <dbReference type="EMBL" id="MXP45613.1"/>
    </source>
</evidence>
<protein>
    <recommendedName>
        <fullName evidence="4">Lipoprotein</fullName>
    </recommendedName>
</protein>
<dbReference type="EMBL" id="WTYL01000004">
    <property type="protein sequence ID" value="MXP45613.1"/>
    <property type="molecule type" value="Genomic_DNA"/>
</dbReference>
<dbReference type="Proteomes" id="UP000431922">
    <property type="component" value="Unassembled WGS sequence"/>
</dbReference>
<dbReference type="OrthoDB" id="1524207at2"/>
<comment type="caution">
    <text evidence="2">The sequence shown here is derived from an EMBL/GenBank/DDBJ whole genome shotgun (WGS) entry which is preliminary data.</text>
</comment>
<feature type="signal peptide" evidence="1">
    <location>
        <begin position="1"/>
        <end position="33"/>
    </location>
</feature>
<gene>
    <name evidence="2" type="ORF">GRI65_14260</name>
</gene>
<feature type="chain" id="PRO_5032389805" description="Lipoprotein" evidence="1">
    <location>
        <begin position="34"/>
        <end position="222"/>
    </location>
</feature>
<proteinExistence type="predicted"/>
<organism evidence="2 3">
    <name type="scientific">Allopontixanthobacter sediminis</name>
    <dbReference type="NCBI Taxonomy" id="1689985"/>
    <lineage>
        <taxon>Bacteria</taxon>
        <taxon>Pseudomonadati</taxon>
        <taxon>Pseudomonadota</taxon>
        <taxon>Alphaproteobacteria</taxon>
        <taxon>Sphingomonadales</taxon>
        <taxon>Erythrobacteraceae</taxon>
        <taxon>Allopontixanthobacter</taxon>
    </lineage>
</organism>
<dbReference type="RefSeq" id="WP_160757251.1">
    <property type="nucleotide sequence ID" value="NZ_WTYL01000004.1"/>
</dbReference>